<dbReference type="InterPro" id="IPR007161">
    <property type="entry name" value="DUF364"/>
</dbReference>
<evidence type="ECO:0000313" key="3">
    <source>
        <dbReference type="EMBL" id="RLC36917.1"/>
    </source>
</evidence>
<dbReference type="EMBL" id="QMNG01000021">
    <property type="protein sequence ID" value="RLC36917.1"/>
    <property type="molecule type" value="Genomic_DNA"/>
</dbReference>
<feature type="domain" description="DUF4213" evidence="2">
    <location>
        <begin position="46"/>
        <end position="130"/>
    </location>
</feature>
<accession>A0A420ZCD1</accession>
<name>A0A420ZCD1_UNCK3</name>
<dbReference type="InterPro" id="IPR025251">
    <property type="entry name" value="DUF4213"/>
</dbReference>
<evidence type="ECO:0008006" key="5">
    <source>
        <dbReference type="Google" id="ProtNLM"/>
    </source>
</evidence>
<dbReference type="Gene3D" id="3.30.390.100">
    <property type="match status" value="1"/>
</dbReference>
<dbReference type="AlphaFoldDB" id="A0A420ZCD1"/>
<sequence>MSALQVNVHSRKQTGEIPSLRRGRFVEPQRKFAVYNNMGIADRITETLADSAVELNVSDVRIGVKYVSVQLDNGSIGLAYLFPESLRCENMLLSDDSHLAGMNAGELLSWLKTNNSLSRSIGLAAANAVIGSPGGRTLSGDVRSVIGLQAGEQVAMIGHFEPLVKDIRDQCSLKIYEIDTTMADGLIESSDATEGLGSCDVALMTGTAIINGTMDGLLEAATDCREVVILGPSTPLVPEAFSGTPVTVLSGVVVIDDKILRVVSEGGGMRRFKPCVQKLNLRLN</sequence>
<dbReference type="SUPFAM" id="SSF159713">
    <property type="entry name" value="Dhaf3308-like"/>
    <property type="match status" value="1"/>
</dbReference>
<evidence type="ECO:0000259" key="2">
    <source>
        <dbReference type="Pfam" id="PF13938"/>
    </source>
</evidence>
<protein>
    <recommendedName>
        <fullName evidence="5">Heavy-metal chelation domain-containing protein</fullName>
    </recommendedName>
</protein>
<dbReference type="Gene3D" id="3.40.50.11590">
    <property type="match status" value="1"/>
</dbReference>
<dbReference type="Pfam" id="PF13938">
    <property type="entry name" value="DUF4213"/>
    <property type="match status" value="1"/>
</dbReference>
<dbReference type="Proteomes" id="UP000281261">
    <property type="component" value="Unassembled WGS sequence"/>
</dbReference>
<gene>
    <name evidence="3" type="ORF">DRH29_03500</name>
</gene>
<organism evidence="3 4">
    <name type="scientific">candidate division Kazan bacterium</name>
    <dbReference type="NCBI Taxonomy" id="2202143"/>
    <lineage>
        <taxon>Bacteria</taxon>
        <taxon>Bacteria division Kazan-3B-28</taxon>
    </lineage>
</organism>
<reference evidence="3 4" key="1">
    <citation type="submission" date="2018-06" db="EMBL/GenBank/DDBJ databases">
        <title>Extensive metabolic versatility and redundancy in microbially diverse, dynamic hydrothermal sediments.</title>
        <authorList>
            <person name="Dombrowski N."/>
            <person name="Teske A."/>
            <person name="Baker B.J."/>
        </authorList>
    </citation>
    <scope>NUCLEOTIDE SEQUENCE [LARGE SCALE GENOMIC DNA]</scope>
    <source>
        <strain evidence="3">B79_G16</strain>
    </source>
</reference>
<proteinExistence type="predicted"/>
<feature type="domain" description="Putative heavy-metal chelation" evidence="1">
    <location>
        <begin position="146"/>
        <end position="278"/>
    </location>
</feature>
<comment type="caution">
    <text evidence="3">The sequence shown here is derived from an EMBL/GenBank/DDBJ whole genome shotgun (WGS) entry which is preliminary data.</text>
</comment>
<evidence type="ECO:0000259" key="1">
    <source>
        <dbReference type="Pfam" id="PF04016"/>
    </source>
</evidence>
<dbReference type="Pfam" id="PF04016">
    <property type="entry name" value="DUF364"/>
    <property type="match status" value="1"/>
</dbReference>
<evidence type="ECO:0000313" key="4">
    <source>
        <dbReference type="Proteomes" id="UP000281261"/>
    </source>
</evidence>